<sequence>MNYIEVLSNIFSPINIYESDDFITIVIENGENLEEKIKKTPKNMLPEKTLRIITKEELENNAIKDLGVKLI</sequence>
<gene>
    <name evidence="1" type="ORF">HNP65_001656</name>
</gene>
<protein>
    <submittedName>
        <fullName evidence="1">Uncharacterized protein</fullName>
    </submittedName>
</protein>
<keyword evidence="2" id="KW-1185">Reference proteome</keyword>
<evidence type="ECO:0000313" key="2">
    <source>
        <dbReference type="Proteomes" id="UP000555828"/>
    </source>
</evidence>
<dbReference type="Proteomes" id="UP000555828">
    <property type="component" value="Unassembled WGS sequence"/>
</dbReference>
<dbReference type="EMBL" id="JACHEX010000005">
    <property type="protein sequence ID" value="MBB6063192.1"/>
    <property type="molecule type" value="Genomic_DNA"/>
</dbReference>
<evidence type="ECO:0000313" key="1">
    <source>
        <dbReference type="EMBL" id="MBB6063192.1"/>
    </source>
</evidence>
<name>A0A841GHT5_9BACT</name>
<dbReference type="AlphaFoldDB" id="A0A841GHT5"/>
<accession>A0A841GHT5</accession>
<comment type="caution">
    <text evidence="1">The sequence shown here is derived from an EMBL/GenBank/DDBJ whole genome shotgun (WGS) entry which is preliminary data.</text>
</comment>
<dbReference type="RefSeq" id="WP_184619793.1">
    <property type="nucleotide sequence ID" value="NZ_JACHEX010000005.1"/>
</dbReference>
<organism evidence="1 2">
    <name type="scientific">Thermosipho japonicus</name>
    <dbReference type="NCBI Taxonomy" id="90323"/>
    <lineage>
        <taxon>Bacteria</taxon>
        <taxon>Thermotogati</taxon>
        <taxon>Thermotogota</taxon>
        <taxon>Thermotogae</taxon>
        <taxon>Thermotogales</taxon>
        <taxon>Fervidobacteriaceae</taxon>
        <taxon>Thermosipho</taxon>
    </lineage>
</organism>
<reference evidence="1 2" key="1">
    <citation type="submission" date="2020-08" db="EMBL/GenBank/DDBJ databases">
        <title>Genomic Encyclopedia of Type Strains, Phase IV (KMG-IV): sequencing the most valuable type-strain genomes for metagenomic binning, comparative biology and taxonomic classification.</title>
        <authorList>
            <person name="Goeker M."/>
        </authorList>
    </citation>
    <scope>NUCLEOTIDE SEQUENCE [LARGE SCALE GENOMIC DNA]</scope>
    <source>
        <strain evidence="1 2">DSM 13481</strain>
    </source>
</reference>
<proteinExistence type="predicted"/>